<dbReference type="PANTHER" id="PTHR23201:SF141">
    <property type="entry name" value="GIBBERELLIN-REGULATED PROTEIN 10"/>
    <property type="match status" value="1"/>
</dbReference>
<evidence type="ECO:0000313" key="3">
    <source>
        <dbReference type="Proteomes" id="UP000504604"/>
    </source>
</evidence>
<dbReference type="GeneID" id="105155464"/>
<dbReference type="KEGG" id="sind:105155464"/>
<feature type="signal peptide" evidence="2">
    <location>
        <begin position="1"/>
        <end position="26"/>
    </location>
</feature>
<organism evidence="3 4">
    <name type="scientific">Sesamum indicum</name>
    <name type="common">Oriental sesame</name>
    <name type="synonym">Sesamum orientale</name>
    <dbReference type="NCBI Taxonomy" id="4182"/>
    <lineage>
        <taxon>Eukaryota</taxon>
        <taxon>Viridiplantae</taxon>
        <taxon>Streptophyta</taxon>
        <taxon>Embryophyta</taxon>
        <taxon>Tracheophyta</taxon>
        <taxon>Spermatophyta</taxon>
        <taxon>Magnoliopsida</taxon>
        <taxon>eudicotyledons</taxon>
        <taxon>Gunneridae</taxon>
        <taxon>Pentapetalae</taxon>
        <taxon>asterids</taxon>
        <taxon>lamiids</taxon>
        <taxon>Lamiales</taxon>
        <taxon>Pedaliaceae</taxon>
        <taxon>Sesamum</taxon>
    </lineage>
</organism>
<protein>
    <submittedName>
        <fullName evidence="4">Peamaclein-like</fullName>
    </submittedName>
</protein>
<dbReference type="AlphaFoldDB" id="A0A6I9SIN2"/>
<sequence length="96" mass="10478">MKLLTMATILPALLLLLTTMLETTTADQDPPSDLSAFCKGKCDVRCSLASRKDRCLKYCGICCTKCNCVPSGTFGNKDECPCYRDLKNSKGESKCP</sequence>
<accession>A0A6I9SIN2</accession>
<dbReference type="Proteomes" id="UP000504604">
    <property type="component" value="Linkage group LG2"/>
</dbReference>
<dbReference type="RefSeq" id="XP_011069640.2">
    <property type="nucleotide sequence ID" value="XM_011071338.2"/>
</dbReference>
<dbReference type="InterPro" id="IPR003854">
    <property type="entry name" value="GASA"/>
</dbReference>
<keyword evidence="2" id="KW-0732">Signal</keyword>
<proteinExistence type="inferred from homology"/>
<keyword evidence="3" id="KW-1185">Reference proteome</keyword>
<evidence type="ECO:0000313" key="4">
    <source>
        <dbReference type="RefSeq" id="XP_011069640.2"/>
    </source>
</evidence>
<reference evidence="4" key="1">
    <citation type="submission" date="2025-08" db="UniProtKB">
        <authorList>
            <consortium name="RefSeq"/>
        </authorList>
    </citation>
    <scope>IDENTIFICATION</scope>
</reference>
<comment type="similarity">
    <text evidence="1">Belongs to the GASA family.</text>
</comment>
<evidence type="ECO:0000256" key="1">
    <source>
        <dbReference type="ARBA" id="ARBA00010582"/>
    </source>
</evidence>
<dbReference type="OrthoDB" id="847210at2759"/>
<feature type="chain" id="PRO_5026749186" evidence="2">
    <location>
        <begin position="27"/>
        <end position="96"/>
    </location>
</feature>
<gene>
    <name evidence="4" type="primary">LOC105155464</name>
</gene>
<dbReference type="Pfam" id="PF02704">
    <property type="entry name" value="GASA"/>
    <property type="match status" value="1"/>
</dbReference>
<evidence type="ECO:0000256" key="2">
    <source>
        <dbReference type="SAM" id="SignalP"/>
    </source>
</evidence>
<dbReference type="InParanoid" id="A0A6I9SIN2"/>
<name>A0A6I9SIN2_SESIN</name>
<dbReference type="PANTHER" id="PTHR23201">
    <property type="entry name" value="EXTENSIN, PROLINE-RICH PROTEIN"/>
    <property type="match status" value="1"/>
</dbReference>
<dbReference type="Gramene" id="SIN_1013196.t">
    <property type="protein sequence ID" value="SIN_1013196.t.cds1"/>
    <property type="gene ID" value="SIN_1013196"/>
</dbReference>